<protein>
    <submittedName>
        <fullName evidence="2">Uncharacterized protein</fullName>
    </submittedName>
</protein>
<accession>A0A7L6AUK2</accession>
<organism evidence="2 3">
    <name type="scientific">Candidatus Thiothrix singaporensis</name>
    <dbReference type="NCBI Taxonomy" id="2799669"/>
    <lineage>
        <taxon>Bacteria</taxon>
        <taxon>Pseudomonadati</taxon>
        <taxon>Pseudomonadota</taxon>
        <taxon>Gammaproteobacteria</taxon>
        <taxon>Thiotrichales</taxon>
        <taxon>Thiotrichaceae</taxon>
        <taxon>Thiothrix</taxon>
    </lineage>
</organism>
<reference evidence="2" key="1">
    <citation type="submission" date="2020-06" db="EMBL/GenBank/DDBJ databases">
        <title>Analysis procedures for assessing recovery of high quality, complete, closed genomes from Nanopore long read metagenome sequencing.</title>
        <authorList>
            <person name="Bessarab I."/>
            <person name="Arumugam K."/>
            <person name="Haryono M."/>
            <person name="Liu X."/>
            <person name="Roy S."/>
            <person name="Zuniga-Montanez R.E."/>
            <person name="Qiu G."/>
            <person name="Drautz-Moses D.I."/>
            <person name="Law Y.Y."/>
            <person name="Wuertz S."/>
            <person name="Lauro F.M."/>
            <person name="Huson D.H."/>
            <person name="Williams R.B."/>
        </authorList>
    </citation>
    <scope>NUCLEOTIDE SEQUENCE [LARGE SCALE GENOMIC DNA]</scope>
    <source>
        <strain evidence="2">SSD2</strain>
    </source>
</reference>
<gene>
    <name evidence="2" type="ORF">HZT40_15635</name>
</gene>
<dbReference type="EMBL" id="CP059265">
    <property type="protein sequence ID" value="QLQ32782.1"/>
    <property type="molecule type" value="Genomic_DNA"/>
</dbReference>
<dbReference type="AlphaFoldDB" id="A0A7L6AUK2"/>
<dbReference type="Proteomes" id="UP000510621">
    <property type="component" value="Chromosome"/>
</dbReference>
<evidence type="ECO:0000313" key="2">
    <source>
        <dbReference type="EMBL" id="QLQ32782.1"/>
    </source>
</evidence>
<dbReference type="KEGG" id="this:HZT40_15635"/>
<feature type="compositionally biased region" description="Basic and acidic residues" evidence="1">
    <location>
        <begin position="99"/>
        <end position="113"/>
    </location>
</feature>
<evidence type="ECO:0000313" key="3">
    <source>
        <dbReference type="Proteomes" id="UP000510621"/>
    </source>
</evidence>
<feature type="compositionally biased region" description="Polar residues" evidence="1">
    <location>
        <begin position="89"/>
        <end position="98"/>
    </location>
</feature>
<feature type="compositionally biased region" description="Polar residues" evidence="1">
    <location>
        <begin position="1"/>
        <end position="10"/>
    </location>
</feature>
<feature type="compositionally biased region" description="Polar residues" evidence="1">
    <location>
        <begin position="61"/>
        <end position="71"/>
    </location>
</feature>
<keyword evidence="3" id="KW-1185">Reference proteome</keyword>
<proteinExistence type="predicted"/>
<feature type="region of interest" description="Disordered" evidence="1">
    <location>
        <begin position="41"/>
        <end position="113"/>
    </location>
</feature>
<sequence length="161" mass="18594">MTGNPISPTSKAARHNRLGSPDSACLPSSQLTAIAIPSIGRSEFPYQNPSTHGNTEDNIKSLINQQIKQIQSPTTLSETPSPPLPPDANQATTSNGGNDHTKPKQYTQDDRRASQEQLQDLIQWRWQWKWELRWEWEKEQIDWKKRWIFAELKAIRKKREH</sequence>
<evidence type="ECO:0000256" key="1">
    <source>
        <dbReference type="SAM" id="MobiDB-lite"/>
    </source>
</evidence>
<name>A0A7L6AUK2_9GAMM</name>
<feature type="region of interest" description="Disordered" evidence="1">
    <location>
        <begin position="1"/>
        <end position="29"/>
    </location>
</feature>